<dbReference type="EMBL" id="MT631010">
    <property type="protein sequence ID" value="QNO44766.1"/>
    <property type="molecule type" value="Genomic_DNA"/>
</dbReference>
<accession>A0A7G9Y9T2</accession>
<evidence type="ECO:0000313" key="1">
    <source>
        <dbReference type="EMBL" id="QNO44766.1"/>
    </source>
</evidence>
<proteinExistence type="predicted"/>
<dbReference type="AlphaFoldDB" id="A0A7G9Y9T2"/>
<reference evidence="1" key="1">
    <citation type="submission" date="2020-06" db="EMBL/GenBank/DDBJ databases">
        <title>Unique genomic features of the anaerobic methanotrophic archaea.</title>
        <authorList>
            <person name="Chadwick G.L."/>
            <person name="Skennerton C.T."/>
            <person name="Laso-Perez R."/>
            <person name="Leu A.O."/>
            <person name="Speth D.R."/>
            <person name="Yu H."/>
            <person name="Morgan-Lang C."/>
            <person name="Hatzenpichler R."/>
            <person name="Goudeau D."/>
            <person name="Malmstrom R."/>
            <person name="Brazelton W.J."/>
            <person name="Woyke T."/>
            <person name="Hallam S.J."/>
            <person name="Tyson G.W."/>
            <person name="Wegener G."/>
            <person name="Boetius A."/>
            <person name="Orphan V."/>
        </authorList>
    </citation>
    <scope>NUCLEOTIDE SEQUENCE</scope>
</reference>
<gene>
    <name evidence="1" type="ORF">GJEHNGGF_00003</name>
    <name evidence="2" type="ORF">NBMHDOOP_00013</name>
</gene>
<organism evidence="1">
    <name type="scientific">Candidatus Methanogaster sp. ANME-2c ERB4</name>
    <dbReference type="NCBI Taxonomy" id="2759911"/>
    <lineage>
        <taxon>Archaea</taxon>
        <taxon>Methanobacteriati</taxon>
        <taxon>Methanobacteriota</taxon>
        <taxon>Stenosarchaea group</taxon>
        <taxon>Methanomicrobia</taxon>
        <taxon>Methanosarcinales</taxon>
        <taxon>ANME-2 cluster</taxon>
        <taxon>Candidatus Methanogasteraceae</taxon>
        <taxon>Candidatus Methanogaster</taxon>
    </lineage>
</organism>
<protein>
    <submittedName>
        <fullName evidence="1">Uncharacterized protein</fullName>
    </submittedName>
</protein>
<dbReference type="EMBL" id="MT631076">
    <property type="protein sequence ID" value="QNO45146.1"/>
    <property type="molecule type" value="Genomic_DNA"/>
</dbReference>
<name>A0A7G9Y9T2_9EURY</name>
<evidence type="ECO:0000313" key="2">
    <source>
        <dbReference type="EMBL" id="QNO45146.1"/>
    </source>
</evidence>
<sequence length="145" mass="16511">MSCAVIGDYPVSYRDQVASERNLTLRERYTHTRSLKRTSPRVVLLRSISKNRHVRDIASGRHPVGNRSCKTASAMLCDVIHVRDVRVLERCLSAEFWERNVSHPVAEENQVLHAAHSTVLLFTPSHRSSLRACRTRPRASPRCTP</sequence>